<keyword evidence="2" id="KW-0540">Nuclease</keyword>
<dbReference type="Pfam" id="PF05685">
    <property type="entry name" value="Uma2"/>
    <property type="match status" value="1"/>
</dbReference>
<keyword evidence="2" id="KW-0255">Endonuclease</keyword>
<comment type="caution">
    <text evidence="2">The sequence shown here is derived from an EMBL/GenBank/DDBJ whole genome shotgun (WGS) entry which is preliminary data.</text>
</comment>
<evidence type="ECO:0000313" key="2">
    <source>
        <dbReference type="EMBL" id="GAA4737374.1"/>
    </source>
</evidence>
<dbReference type="EMBL" id="BAABKN010000014">
    <property type="protein sequence ID" value="GAA4737374.1"/>
    <property type="molecule type" value="Genomic_DNA"/>
</dbReference>
<keyword evidence="3" id="KW-1185">Reference proteome</keyword>
<dbReference type="GO" id="GO:0004519">
    <property type="term" value="F:endonuclease activity"/>
    <property type="evidence" value="ECO:0007669"/>
    <property type="project" value="UniProtKB-KW"/>
</dbReference>
<dbReference type="InterPro" id="IPR008538">
    <property type="entry name" value="Uma2"/>
</dbReference>
<dbReference type="CDD" id="cd06260">
    <property type="entry name" value="DUF820-like"/>
    <property type="match status" value="1"/>
</dbReference>
<sequence length="186" mass="19843">MERMTTLPRGRSMTRANLEALLDDGWRHELVDGALVTTPAPRWRHQSAIVRLLVALDATCPGDLRVVVAPFSVVLGPDTVVQPDLLVAPRAAITETELLGAPVLAVEVLSPSTTHIDLGLKKQRYAAAGCPAYWVVDPGTTSTEPSITAFALEDGIYVEAAASRGDEPLTVASPYPVRVVPAELIT</sequence>
<dbReference type="InterPro" id="IPR012296">
    <property type="entry name" value="Nuclease_put_TT1808"/>
</dbReference>
<accession>A0ABP8YTM8</accession>
<organism evidence="2 3">
    <name type="scientific">Nocardioides endophyticus</name>
    <dbReference type="NCBI Taxonomy" id="1353775"/>
    <lineage>
        <taxon>Bacteria</taxon>
        <taxon>Bacillati</taxon>
        <taxon>Actinomycetota</taxon>
        <taxon>Actinomycetes</taxon>
        <taxon>Propionibacteriales</taxon>
        <taxon>Nocardioidaceae</taxon>
        <taxon>Nocardioides</taxon>
    </lineage>
</organism>
<dbReference type="PANTHER" id="PTHR34107">
    <property type="entry name" value="SLL0198 PROTEIN-RELATED"/>
    <property type="match status" value="1"/>
</dbReference>
<protein>
    <submittedName>
        <fullName evidence="2">Uma2 family endonuclease</fullName>
    </submittedName>
</protein>
<dbReference type="Gene3D" id="3.90.1570.10">
    <property type="entry name" value="tt1808, chain A"/>
    <property type="match status" value="1"/>
</dbReference>
<dbReference type="SUPFAM" id="SSF52980">
    <property type="entry name" value="Restriction endonuclease-like"/>
    <property type="match status" value="1"/>
</dbReference>
<reference evidence="3" key="1">
    <citation type="journal article" date="2019" name="Int. J. Syst. Evol. Microbiol.">
        <title>The Global Catalogue of Microorganisms (GCM) 10K type strain sequencing project: providing services to taxonomists for standard genome sequencing and annotation.</title>
        <authorList>
            <consortium name="The Broad Institute Genomics Platform"/>
            <consortium name="The Broad Institute Genome Sequencing Center for Infectious Disease"/>
            <person name="Wu L."/>
            <person name="Ma J."/>
        </authorList>
    </citation>
    <scope>NUCLEOTIDE SEQUENCE [LARGE SCALE GENOMIC DNA]</scope>
    <source>
        <strain evidence="3">JCM 18532</strain>
    </source>
</reference>
<keyword evidence="2" id="KW-0378">Hydrolase</keyword>
<name>A0ABP8YTM8_9ACTN</name>
<feature type="domain" description="Putative restriction endonuclease" evidence="1">
    <location>
        <begin position="19"/>
        <end position="172"/>
    </location>
</feature>
<dbReference type="InterPro" id="IPR011335">
    <property type="entry name" value="Restrct_endonuc-II-like"/>
</dbReference>
<evidence type="ECO:0000259" key="1">
    <source>
        <dbReference type="Pfam" id="PF05685"/>
    </source>
</evidence>
<gene>
    <name evidence="2" type="ORF">GCM10023350_21720</name>
</gene>
<evidence type="ECO:0000313" key="3">
    <source>
        <dbReference type="Proteomes" id="UP001499882"/>
    </source>
</evidence>
<proteinExistence type="predicted"/>
<dbReference type="Proteomes" id="UP001499882">
    <property type="component" value="Unassembled WGS sequence"/>
</dbReference>
<dbReference type="PANTHER" id="PTHR34107:SF4">
    <property type="entry name" value="SLL1222 PROTEIN"/>
    <property type="match status" value="1"/>
</dbReference>